<keyword evidence="2" id="KW-0560">Oxidoreductase</keyword>
<dbReference type="PANTHER" id="PTHR48106:SF13">
    <property type="entry name" value="QUINONE OXIDOREDUCTASE-RELATED"/>
    <property type="match status" value="1"/>
</dbReference>
<accession>X8CPI8</accession>
<dbReference type="AlphaFoldDB" id="X8CPI8"/>
<proteinExistence type="predicted"/>
<keyword evidence="1" id="KW-0521">NADP</keyword>
<organism evidence="4 5">
    <name type="scientific">Mycobacterium intracellulare 1956</name>
    <dbReference type="NCBI Taxonomy" id="1299331"/>
    <lineage>
        <taxon>Bacteria</taxon>
        <taxon>Bacillati</taxon>
        <taxon>Actinomycetota</taxon>
        <taxon>Actinomycetes</taxon>
        <taxon>Mycobacteriales</taxon>
        <taxon>Mycobacteriaceae</taxon>
        <taxon>Mycobacterium</taxon>
        <taxon>Mycobacterium avium complex (MAC)</taxon>
    </lineage>
</organism>
<dbReference type="SUPFAM" id="SSF50129">
    <property type="entry name" value="GroES-like"/>
    <property type="match status" value="1"/>
</dbReference>
<evidence type="ECO:0000256" key="1">
    <source>
        <dbReference type="ARBA" id="ARBA00022857"/>
    </source>
</evidence>
<dbReference type="EMBL" id="JAOG01000001">
    <property type="protein sequence ID" value="EUA58272.1"/>
    <property type="molecule type" value="Genomic_DNA"/>
</dbReference>
<dbReference type="InterPro" id="IPR013154">
    <property type="entry name" value="ADH-like_N"/>
</dbReference>
<dbReference type="GO" id="GO:0070402">
    <property type="term" value="F:NADPH binding"/>
    <property type="evidence" value="ECO:0007669"/>
    <property type="project" value="TreeGrafter"/>
</dbReference>
<dbReference type="Gene3D" id="3.90.180.10">
    <property type="entry name" value="Medium-chain alcohol dehydrogenases, catalytic domain"/>
    <property type="match status" value="1"/>
</dbReference>
<dbReference type="InterPro" id="IPR011032">
    <property type="entry name" value="GroES-like_sf"/>
</dbReference>
<dbReference type="GO" id="GO:0003960">
    <property type="term" value="F:quinone reductase (NADPH) activity"/>
    <property type="evidence" value="ECO:0007669"/>
    <property type="project" value="TreeGrafter"/>
</dbReference>
<gene>
    <name evidence="4" type="ORF">I550_1412</name>
</gene>
<dbReference type="InterPro" id="IPR020843">
    <property type="entry name" value="ER"/>
</dbReference>
<dbReference type="GO" id="GO:0005829">
    <property type="term" value="C:cytosol"/>
    <property type="evidence" value="ECO:0007669"/>
    <property type="project" value="TreeGrafter"/>
</dbReference>
<dbReference type="InterPro" id="IPR013149">
    <property type="entry name" value="ADH-like_C"/>
</dbReference>
<feature type="domain" description="Enoyl reductase (ER)" evidence="3">
    <location>
        <begin position="12"/>
        <end position="336"/>
    </location>
</feature>
<dbReference type="PATRIC" id="fig|1299331.3.peg.1370"/>
<dbReference type="SMART" id="SM00829">
    <property type="entry name" value="PKS_ER"/>
    <property type="match status" value="1"/>
</dbReference>
<dbReference type="Pfam" id="PF08240">
    <property type="entry name" value="ADH_N"/>
    <property type="match status" value="1"/>
</dbReference>
<dbReference type="Gene3D" id="3.40.50.720">
    <property type="entry name" value="NAD(P)-binding Rossmann-like Domain"/>
    <property type="match status" value="1"/>
</dbReference>
<dbReference type="Proteomes" id="UP000020825">
    <property type="component" value="Unassembled WGS sequence"/>
</dbReference>
<evidence type="ECO:0000313" key="4">
    <source>
        <dbReference type="EMBL" id="EUA58272.1"/>
    </source>
</evidence>
<evidence type="ECO:0000259" key="3">
    <source>
        <dbReference type="SMART" id="SM00829"/>
    </source>
</evidence>
<dbReference type="InterPro" id="IPR036291">
    <property type="entry name" value="NAD(P)-bd_dom_sf"/>
</dbReference>
<comment type="caution">
    <text evidence="4">The sequence shown here is derived from an EMBL/GenBank/DDBJ whole genome shotgun (WGS) entry which is preliminary data.</text>
</comment>
<evidence type="ECO:0000256" key="2">
    <source>
        <dbReference type="ARBA" id="ARBA00023002"/>
    </source>
</evidence>
<reference evidence="4 5" key="1">
    <citation type="submission" date="2013-12" db="EMBL/GenBank/DDBJ databases">
        <authorList>
            <person name="Zelazny A."/>
            <person name="Olivier K."/>
            <person name="Holland S."/>
            <person name="Lenaerts A."/>
            <person name="Ordway D."/>
            <person name="DeGroote M.A."/>
            <person name="Parker T."/>
            <person name="Sizemore C."/>
            <person name="Tallon L.J."/>
            <person name="Sadzewicz L.K."/>
            <person name="Sengamalay N."/>
            <person name="Fraser C.M."/>
            <person name="Hine E."/>
            <person name="Shefchek K.A."/>
            <person name="Das S.P."/>
            <person name="Tettelin H."/>
        </authorList>
    </citation>
    <scope>NUCLEOTIDE SEQUENCE [LARGE SCALE GENOMIC DNA]</scope>
    <source>
        <strain evidence="4 5">1956</strain>
    </source>
</reference>
<sequence length="338" mass="35016">MTMKAIQMTETGAADVLKYVELPDPVPAAGEVVIHVQSAAVNFADVARRRGDRYPDPTPMPFTPGIEVAGTIASVGDGVVGYEIGAPVFGTVGHYANGGYAELALAQQTNVIPLPPGVDLDLAAGLLAVGLTATLILTEAAKLTDGETVFIPAAAGGVGSYAVQIAKALGAKTIIAGASTPAKREIARNKGAHHAIDYHHQNWPDQVRELTDGKGVDVALEMIGPKHIPTTLAALAPFGRLITYGAVAGLEGHHLDGDALIPLIYDPAPGQSLTGFNLGVWFARRPETAIGGLGRLIGWVAEGRITGPKIHTMPLTDAAEAHRLLESGSSIGKLILKP</sequence>
<dbReference type="PANTHER" id="PTHR48106">
    <property type="entry name" value="QUINONE OXIDOREDUCTASE PIG3-RELATED"/>
    <property type="match status" value="1"/>
</dbReference>
<dbReference type="Pfam" id="PF00107">
    <property type="entry name" value="ADH_zinc_N"/>
    <property type="match status" value="1"/>
</dbReference>
<dbReference type="SUPFAM" id="SSF51735">
    <property type="entry name" value="NAD(P)-binding Rossmann-fold domains"/>
    <property type="match status" value="1"/>
</dbReference>
<name>X8CPI8_MYCIT</name>
<dbReference type="GO" id="GO:0035925">
    <property type="term" value="F:mRNA 3'-UTR AU-rich region binding"/>
    <property type="evidence" value="ECO:0007669"/>
    <property type="project" value="TreeGrafter"/>
</dbReference>
<protein>
    <submittedName>
        <fullName evidence="4">Zinc-binding dehydrogenase family protein</fullName>
    </submittedName>
</protein>
<evidence type="ECO:0000313" key="5">
    <source>
        <dbReference type="Proteomes" id="UP000020825"/>
    </source>
</evidence>